<evidence type="ECO:0000313" key="2">
    <source>
        <dbReference type="EMBL" id="KIM67718.1"/>
    </source>
</evidence>
<dbReference type="Pfam" id="PF12697">
    <property type="entry name" value="Abhydrolase_6"/>
    <property type="match status" value="1"/>
</dbReference>
<dbReference type="OrthoDB" id="9978720at2759"/>
<dbReference type="HOGENOM" id="CLU_038297_1_0_1"/>
<dbReference type="Gene3D" id="3.40.50.1820">
    <property type="entry name" value="alpha/beta hydrolase"/>
    <property type="match status" value="1"/>
</dbReference>
<keyword evidence="3" id="KW-1185">Reference proteome</keyword>
<dbReference type="InterPro" id="IPR000073">
    <property type="entry name" value="AB_hydrolase_1"/>
</dbReference>
<name>A0A0C3A233_9AGAM</name>
<dbReference type="SUPFAM" id="SSF53474">
    <property type="entry name" value="alpha/beta-Hydrolases"/>
    <property type="match status" value="1"/>
</dbReference>
<proteinExistence type="predicted"/>
<dbReference type="InterPro" id="IPR050228">
    <property type="entry name" value="Carboxylesterase_BioH"/>
</dbReference>
<dbReference type="EMBL" id="KN822011">
    <property type="protein sequence ID" value="KIM67718.1"/>
    <property type="molecule type" value="Genomic_DNA"/>
</dbReference>
<evidence type="ECO:0000259" key="1">
    <source>
        <dbReference type="Pfam" id="PF12697"/>
    </source>
</evidence>
<protein>
    <recommendedName>
        <fullName evidence="1">AB hydrolase-1 domain-containing protein</fullName>
    </recommendedName>
</protein>
<dbReference type="STRING" id="1036808.A0A0C3A233"/>
<reference evidence="2 3" key="1">
    <citation type="submission" date="2014-04" db="EMBL/GenBank/DDBJ databases">
        <authorList>
            <consortium name="DOE Joint Genome Institute"/>
            <person name="Kuo A."/>
            <person name="Kohler A."/>
            <person name="Nagy L.G."/>
            <person name="Floudas D."/>
            <person name="Copeland A."/>
            <person name="Barry K.W."/>
            <person name="Cichocki N."/>
            <person name="Veneault-Fourrey C."/>
            <person name="LaButti K."/>
            <person name="Lindquist E.A."/>
            <person name="Lipzen A."/>
            <person name="Lundell T."/>
            <person name="Morin E."/>
            <person name="Murat C."/>
            <person name="Sun H."/>
            <person name="Tunlid A."/>
            <person name="Henrissat B."/>
            <person name="Grigoriev I.V."/>
            <person name="Hibbett D.S."/>
            <person name="Martin F."/>
            <person name="Nordberg H.P."/>
            <person name="Cantor M.N."/>
            <person name="Hua S.X."/>
        </authorList>
    </citation>
    <scope>NUCLEOTIDE SEQUENCE [LARGE SCALE GENOMIC DNA]</scope>
    <source>
        <strain evidence="2 3">Foug A</strain>
    </source>
</reference>
<feature type="domain" description="AB hydrolase-1" evidence="1">
    <location>
        <begin position="55"/>
        <end position="340"/>
    </location>
</feature>
<dbReference type="PANTHER" id="PTHR43194:SF4">
    <property type="entry name" value="AB HYDROLASE-1 DOMAIN-CONTAINING PROTEIN"/>
    <property type="match status" value="1"/>
</dbReference>
<dbReference type="CDD" id="cd12809">
    <property type="entry name" value="Esterase_713_like-2"/>
    <property type="match status" value="1"/>
</dbReference>
<evidence type="ECO:0000313" key="3">
    <source>
        <dbReference type="Proteomes" id="UP000053989"/>
    </source>
</evidence>
<dbReference type="InParanoid" id="A0A0C3A233"/>
<organism evidence="2 3">
    <name type="scientific">Scleroderma citrinum Foug A</name>
    <dbReference type="NCBI Taxonomy" id="1036808"/>
    <lineage>
        <taxon>Eukaryota</taxon>
        <taxon>Fungi</taxon>
        <taxon>Dikarya</taxon>
        <taxon>Basidiomycota</taxon>
        <taxon>Agaricomycotina</taxon>
        <taxon>Agaricomycetes</taxon>
        <taxon>Agaricomycetidae</taxon>
        <taxon>Boletales</taxon>
        <taxon>Sclerodermatineae</taxon>
        <taxon>Sclerodermataceae</taxon>
        <taxon>Scleroderma</taxon>
    </lineage>
</organism>
<sequence length="357" mass="39198">MNSPKSPGRTPHTRNYFYVGGLERLLVGAGASEIVHGQVYVEHLAPVQVTCSTPIVFIHGNWMTGTAWLNTPDGRPGWADYFLARGYEVYLIDQPCRGRSPWHKGIDGDRSTPSTHPIESHCTATAKYNLWPQAALHTQWPGTGTKGDPVFDAFYRSIVPSLVSRVEAAELMKAAGSELLDKIGPAILVTHSQSGALGWILGDARPELVRAIVAIEPNGPPFQEAVFASTPARAYGITDIPLTFDPAITSPADLAPVVLEETEYYTNIQQPHPARQLAHLSRVPVLVMTSESGYHTVYDHCTVQFLRDAGVDVTHIRLETNGIHGNGHMMIMERNSDEVAGVVENWVESRCKDDTWT</sequence>
<reference evidence="3" key="2">
    <citation type="submission" date="2015-01" db="EMBL/GenBank/DDBJ databases">
        <title>Evolutionary Origins and Diversification of the Mycorrhizal Mutualists.</title>
        <authorList>
            <consortium name="DOE Joint Genome Institute"/>
            <consortium name="Mycorrhizal Genomics Consortium"/>
            <person name="Kohler A."/>
            <person name="Kuo A."/>
            <person name="Nagy L.G."/>
            <person name="Floudas D."/>
            <person name="Copeland A."/>
            <person name="Barry K.W."/>
            <person name="Cichocki N."/>
            <person name="Veneault-Fourrey C."/>
            <person name="LaButti K."/>
            <person name="Lindquist E.A."/>
            <person name="Lipzen A."/>
            <person name="Lundell T."/>
            <person name="Morin E."/>
            <person name="Murat C."/>
            <person name="Riley R."/>
            <person name="Ohm R."/>
            <person name="Sun H."/>
            <person name="Tunlid A."/>
            <person name="Henrissat B."/>
            <person name="Grigoriev I.V."/>
            <person name="Hibbett D.S."/>
            <person name="Martin F."/>
        </authorList>
    </citation>
    <scope>NUCLEOTIDE SEQUENCE [LARGE SCALE GENOMIC DNA]</scope>
    <source>
        <strain evidence="3">Foug A</strain>
    </source>
</reference>
<dbReference type="PANTHER" id="PTHR43194">
    <property type="entry name" value="HYDROLASE ALPHA/BETA FOLD FAMILY"/>
    <property type="match status" value="1"/>
</dbReference>
<dbReference type="Proteomes" id="UP000053989">
    <property type="component" value="Unassembled WGS sequence"/>
</dbReference>
<dbReference type="AlphaFoldDB" id="A0A0C3A233"/>
<accession>A0A0C3A233</accession>
<gene>
    <name evidence="2" type="ORF">SCLCIDRAFT_13870</name>
</gene>
<dbReference type="InterPro" id="IPR029058">
    <property type="entry name" value="AB_hydrolase_fold"/>
</dbReference>